<gene>
    <name evidence="2" type="ORF">SCHPADRAFT_948246</name>
</gene>
<feature type="region of interest" description="Disordered" evidence="1">
    <location>
        <begin position="122"/>
        <end position="142"/>
    </location>
</feature>
<dbReference type="AlphaFoldDB" id="A0A0H2R306"/>
<dbReference type="EMBL" id="KQ086945">
    <property type="protein sequence ID" value="KLO03858.1"/>
    <property type="molecule type" value="Genomic_DNA"/>
</dbReference>
<reference evidence="2 3" key="1">
    <citation type="submission" date="2015-04" db="EMBL/GenBank/DDBJ databases">
        <title>Complete genome sequence of Schizopora paradoxa KUC8140, a cosmopolitan wood degrader in East Asia.</title>
        <authorList>
            <consortium name="DOE Joint Genome Institute"/>
            <person name="Min B."/>
            <person name="Park H."/>
            <person name="Jang Y."/>
            <person name="Kim J.-J."/>
            <person name="Kim K.H."/>
            <person name="Pangilinan J."/>
            <person name="Lipzen A."/>
            <person name="Riley R."/>
            <person name="Grigoriev I.V."/>
            <person name="Spatafora J.W."/>
            <person name="Choi I.-G."/>
        </authorList>
    </citation>
    <scope>NUCLEOTIDE SEQUENCE [LARGE SCALE GENOMIC DNA]</scope>
    <source>
        <strain evidence="2 3">KUC8140</strain>
    </source>
</reference>
<accession>A0A0H2R306</accession>
<dbReference type="Proteomes" id="UP000053477">
    <property type="component" value="Unassembled WGS sequence"/>
</dbReference>
<protein>
    <submittedName>
        <fullName evidence="2">Uncharacterized protein</fullName>
    </submittedName>
</protein>
<sequence>MVAIKPIKVKKTLRKDAAAIPIYTSPTKTQKTFKKTFTLFTTKAGTLKQTEHSYTDKACPPKRTSCLEDVGQTQKTADNVPKTTKKSPGKRDAKSQVRIIINIHMRYQTDCRVAGDVGSTGAIPRKYPRHSQSDTGIRKSSTRREAVFVSQGCPHDTVQRLYLPPPIVRHLLYKGPRSELRIPSL</sequence>
<evidence type="ECO:0000313" key="2">
    <source>
        <dbReference type="EMBL" id="KLO03858.1"/>
    </source>
</evidence>
<evidence type="ECO:0000256" key="1">
    <source>
        <dbReference type="SAM" id="MobiDB-lite"/>
    </source>
</evidence>
<feature type="region of interest" description="Disordered" evidence="1">
    <location>
        <begin position="70"/>
        <end position="94"/>
    </location>
</feature>
<name>A0A0H2R306_9AGAM</name>
<evidence type="ECO:0000313" key="3">
    <source>
        <dbReference type="Proteomes" id="UP000053477"/>
    </source>
</evidence>
<organism evidence="2 3">
    <name type="scientific">Schizopora paradoxa</name>
    <dbReference type="NCBI Taxonomy" id="27342"/>
    <lineage>
        <taxon>Eukaryota</taxon>
        <taxon>Fungi</taxon>
        <taxon>Dikarya</taxon>
        <taxon>Basidiomycota</taxon>
        <taxon>Agaricomycotina</taxon>
        <taxon>Agaricomycetes</taxon>
        <taxon>Hymenochaetales</taxon>
        <taxon>Schizoporaceae</taxon>
        <taxon>Schizopora</taxon>
    </lineage>
</organism>
<dbReference type="InParanoid" id="A0A0H2R306"/>
<proteinExistence type="predicted"/>
<keyword evidence="3" id="KW-1185">Reference proteome</keyword>